<dbReference type="AlphaFoldDB" id="A0A086TE79"/>
<name>A0A086TE79_HAPC1</name>
<dbReference type="HOGENOM" id="CLU_038389_0_0_1"/>
<proteinExistence type="predicted"/>
<feature type="region of interest" description="Disordered" evidence="1">
    <location>
        <begin position="273"/>
        <end position="336"/>
    </location>
</feature>
<dbReference type="STRING" id="857340.A0A086TE79"/>
<gene>
    <name evidence="2" type="ORF">ACRE_015390</name>
</gene>
<comment type="caution">
    <text evidence="2">The sequence shown here is derived from an EMBL/GenBank/DDBJ whole genome shotgun (WGS) entry which is preliminary data.</text>
</comment>
<evidence type="ECO:0000313" key="3">
    <source>
        <dbReference type="Proteomes" id="UP000029964"/>
    </source>
</evidence>
<keyword evidence="3" id="KW-1185">Reference proteome</keyword>
<organism evidence="2 3">
    <name type="scientific">Hapsidospora chrysogenum (strain ATCC 11550 / CBS 779.69 / DSM 880 / IAM 14645 / JCM 23072 / IMI 49137)</name>
    <name type="common">Acremonium chrysogenum</name>
    <dbReference type="NCBI Taxonomy" id="857340"/>
    <lineage>
        <taxon>Eukaryota</taxon>
        <taxon>Fungi</taxon>
        <taxon>Dikarya</taxon>
        <taxon>Ascomycota</taxon>
        <taxon>Pezizomycotina</taxon>
        <taxon>Sordariomycetes</taxon>
        <taxon>Hypocreomycetidae</taxon>
        <taxon>Hypocreales</taxon>
        <taxon>Bionectriaceae</taxon>
        <taxon>Hapsidospora</taxon>
    </lineage>
</organism>
<evidence type="ECO:0000256" key="1">
    <source>
        <dbReference type="SAM" id="MobiDB-lite"/>
    </source>
</evidence>
<sequence length="527" mass="58887">MGLLGPLTAQALGRSPYDEVVQGEGEEDPHTQAQEYDHRGRPINPETKRMNKDIIRAHNEVMLVVGVAEPENPHSAPEYESRRQHDAYETGLGVRLIWATKRCVEMVGVFGVNGLRQRVLVYKKYSQTPCWELYQAMRSDFSIGRYMLPGAPSSLVANYIDRRFIPRIDHSWTYLRLHLELFAALQRLGLIRSTQLLPTWRYFIPFTEDSLIPAPPPMASFTIQSLLQWAGQAFISATPLLLWALTQRAMKDWQPGVWQRVISRLPSPIFRGRAIGPLPPEQAPANTPPPPPDSPPPPEPEIHEEPAQIEDGGDDVPQSTPEGSPPPPQQPPGHVRRQSLYSAAGAEDYGSDDDEHEVVSAALISFDVEATEATDVPPQGLWSAELRPSIGPEPRAGSALLPTYLSTMLTRLPSLMAAKILTDAIVRLSIAPYEAMALRLAARAFCAHHGLPSEHILGLHLLSGLNLTWFVNFFGTELAHLVLSGEVWSMFTAISQYFHMSEEEWNEYEGKEWGDWFGPFYSGEPLF</sequence>
<dbReference type="Proteomes" id="UP000029964">
    <property type="component" value="Unassembled WGS sequence"/>
</dbReference>
<accession>A0A086TE79</accession>
<feature type="region of interest" description="Disordered" evidence="1">
    <location>
        <begin position="14"/>
        <end position="48"/>
    </location>
</feature>
<reference evidence="3" key="1">
    <citation type="journal article" date="2014" name="Genome Announc.">
        <title>Genome sequence and annotation of Acremonium chrysogenum, producer of the beta-lactam antibiotic cephalosporin C.</title>
        <authorList>
            <person name="Terfehr D."/>
            <person name="Dahlmann T.A."/>
            <person name="Specht T."/>
            <person name="Zadra I."/>
            <person name="Kuernsteiner H."/>
            <person name="Kueck U."/>
        </authorList>
    </citation>
    <scope>NUCLEOTIDE SEQUENCE [LARGE SCALE GENOMIC DNA]</scope>
    <source>
        <strain evidence="3">ATCC 11550 / CBS 779.69 / DSM 880 / IAM 14645 / JCM 23072 / IMI 49137</strain>
    </source>
</reference>
<protein>
    <submittedName>
        <fullName evidence="2">Uncharacterized protein</fullName>
    </submittedName>
</protein>
<feature type="compositionally biased region" description="Basic and acidic residues" evidence="1">
    <location>
        <begin position="35"/>
        <end position="48"/>
    </location>
</feature>
<dbReference type="OrthoDB" id="5383784at2759"/>
<dbReference type="EMBL" id="JPKY01000008">
    <property type="protein sequence ID" value="KFH47661.1"/>
    <property type="molecule type" value="Genomic_DNA"/>
</dbReference>
<evidence type="ECO:0000313" key="2">
    <source>
        <dbReference type="EMBL" id="KFH47661.1"/>
    </source>
</evidence>
<feature type="compositionally biased region" description="Pro residues" evidence="1">
    <location>
        <begin position="277"/>
        <end position="299"/>
    </location>
</feature>